<dbReference type="EMBL" id="LAVV01011133">
    <property type="protein sequence ID" value="KNZ48153.1"/>
    <property type="molecule type" value="Genomic_DNA"/>
</dbReference>
<keyword evidence="4" id="KW-1185">Reference proteome</keyword>
<proteinExistence type="predicted"/>
<accession>A0A0L6UI04</accession>
<feature type="domain" description="Tet-like 2OG-Fe(II) oxygenase" evidence="2">
    <location>
        <begin position="95"/>
        <end position="165"/>
    </location>
</feature>
<dbReference type="Proteomes" id="UP000037035">
    <property type="component" value="Unassembled WGS sequence"/>
</dbReference>
<organism evidence="3 4">
    <name type="scientific">Puccinia sorghi</name>
    <dbReference type="NCBI Taxonomy" id="27349"/>
    <lineage>
        <taxon>Eukaryota</taxon>
        <taxon>Fungi</taxon>
        <taxon>Dikarya</taxon>
        <taxon>Basidiomycota</taxon>
        <taxon>Pucciniomycotina</taxon>
        <taxon>Pucciniomycetes</taxon>
        <taxon>Pucciniales</taxon>
        <taxon>Pucciniaceae</taxon>
        <taxon>Puccinia</taxon>
    </lineage>
</organism>
<name>A0A0L6UI04_9BASI</name>
<reference evidence="3 4" key="1">
    <citation type="submission" date="2015-08" db="EMBL/GenBank/DDBJ databases">
        <title>Next Generation Sequencing and Analysis of the Genome of Puccinia sorghi L Schw, the Causal Agent of Maize Common Rust.</title>
        <authorList>
            <person name="Rochi L."/>
            <person name="Burguener G."/>
            <person name="Darino M."/>
            <person name="Turjanski A."/>
            <person name="Kreff E."/>
            <person name="Dieguez M.J."/>
            <person name="Sacco F."/>
        </authorList>
    </citation>
    <scope>NUCLEOTIDE SEQUENCE [LARGE SCALE GENOMIC DNA]</scope>
    <source>
        <strain evidence="3 4">RO10H11247</strain>
    </source>
</reference>
<feature type="domain" description="Tet-like 2OG-Fe(II) oxygenase" evidence="2">
    <location>
        <begin position="29"/>
        <end position="94"/>
    </location>
</feature>
<evidence type="ECO:0000313" key="4">
    <source>
        <dbReference type="Proteomes" id="UP000037035"/>
    </source>
</evidence>
<dbReference type="AlphaFoldDB" id="A0A0L6UI04"/>
<gene>
    <name evidence="3" type="ORF">VP01_5873g2</name>
</gene>
<feature type="non-terminal residue" evidence="3">
    <location>
        <position position="168"/>
    </location>
</feature>
<dbReference type="InterPro" id="IPR046798">
    <property type="entry name" value="2OG-FeII_Oxy_6"/>
</dbReference>
<evidence type="ECO:0000256" key="1">
    <source>
        <dbReference type="SAM" id="MobiDB-lite"/>
    </source>
</evidence>
<evidence type="ECO:0000259" key="2">
    <source>
        <dbReference type="Pfam" id="PF20515"/>
    </source>
</evidence>
<feature type="region of interest" description="Disordered" evidence="1">
    <location>
        <begin position="1"/>
        <end position="26"/>
    </location>
</feature>
<dbReference type="VEuPathDB" id="FungiDB:VP01_5873g2"/>
<protein>
    <recommendedName>
        <fullName evidence="2">Tet-like 2OG-Fe(II) oxygenase domain-containing protein</fullName>
    </recommendedName>
</protein>
<dbReference type="STRING" id="27349.A0A0L6UI04"/>
<sequence length="168" mass="18631">MHTVRLLMNDGVGPTTSFDPSGPHPPIIAQTAYQNPNQSNSSQYSGKMYSLGWRKGYEEESKIGITGIAAKFAKDPDGYCKLQSHVPKQNNFIGNCPGLEPNFTEDPEGFTCHLSFTISNFSNKPHKDNDSSPFTFVMWIPIEQTTGNLVEEKFEVKGGEFVFPDDSC</sequence>
<evidence type="ECO:0000313" key="3">
    <source>
        <dbReference type="EMBL" id="KNZ48153.1"/>
    </source>
</evidence>
<dbReference type="Pfam" id="PF20515">
    <property type="entry name" value="2OG-FeII_Oxy_6"/>
    <property type="match status" value="2"/>
</dbReference>
<dbReference type="OrthoDB" id="2496844at2759"/>
<comment type="caution">
    <text evidence="3">The sequence shown here is derived from an EMBL/GenBank/DDBJ whole genome shotgun (WGS) entry which is preliminary data.</text>
</comment>